<keyword evidence="2" id="KW-1185">Reference proteome</keyword>
<dbReference type="EMBL" id="JAVIIS010000092">
    <property type="protein sequence ID" value="MDX8443860.1"/>
    <property type="molecule type" value="Genomic_DNA"/>
</dbReference>
<proteinExistence type="predicted"/>
<gene>
    <name evidence="1" type="ORF">RFM51_30285</name>
</gene>
<evidence type="ECO:0000313" key="2">
    <source>
        <dbReference type="Proteomes" id="UP001272097"/>
    </source>
</evidence>
<reference evidence="1 2" key="1">
    <citation type="submission" date="2023-08" db="EMBL/GenBank/DDBJ databases">
        <title>Implementing the SeqCode for naming new Mesorhizobium species isolated from Vachellia karroo root nodules.</title>
        <authorList>
            <person name="Van Lill M."/>
        </authorList>
    </citation>
    <scope>NUCLEOTIDE SEQUENCE [LARGE SCALE GENOMIC DNA]</scope>
    <source>
        <strain evidence="1 2">VK3E</strain>
    </source>
</reference>
<organism evidence="1 2">
    <name type="scientific">Mesorhizobium australafricanum</name>
    <dbReference type="NCBI Taxonomy" id="3072311"/>
    <lineage>
        <taxon>Bacteria</taxon>
        <taxon>Pseudomonadati</taxon>
        <taxon>Pseudomonadota</taxon>
        <taxon>Alphaproteobacteria</taxon>
        <taxon>Hyphomicrobiales</taxon>
        <taxon>Phyllobacteriaceae</taxon>
        <taxon>Mesorhizobium</taxon>
    </lineage>
</organism>
<name>A0ABU4X6A6_9HYPH</name>
<evidence type="ECO:0000313" key="1">
    <source>
        <dbReference type="EMBL" id="MDX8443860.1"/>
    </source>
</evidence>
<comment type="caution">
    <text evidence="1">The sequence shown here is derived from an EMBL/GenBank/DDBJ whole genome shotgun (WGS) entry which is preliminary data.</text>
</comment>
<sequence length="136" mass="14552">MNEFTSLPSPFAAETDADLGARAARMIWDDQPGVDDLIDPRTPEFAKAVVTGLADALVSSPGALKRMMRGAAAAAEDLNVEPFQGLTEVIQNADDLRASEVRFAFRDTAAGRKLLIVHNGQTVACQHVLGMALCRL</sequence>
<protein>
    <submittedName>
        <fullName evidence="1">Uncharacterized protein</fullName>
    </submittedName>
</protein>
<accession>A0ABU4X6A6</accession>
<dbReference type="Proteomes" id="UP001272097">
    <property type="component" value="Unassembled WGS sequence"/>
</dbReference>
<dbReference type="RefSeq" id="WP_320217838.1">
    <property type="nucleotide sequence ID" value="NZ_JAVIIS010000092.1"/>
</dbReference>